<feature type="domain" description="Transthyretin/hydroxyisourate hydrolase" evidence="8">
    <location>
        <begin position="5"/>
        <end position="119"/>
    </location>
</feature>
<dbReference type="EMBL" id="PVNS01000001">
    <property type="protein sequence ID" value="PRO67173.1"/>
    <property type="molecule type" value="Genomic_DNA"/>
</dbReference>
<evidence type="ECO:0000313" key="9">
    <source>
        <dbReference type="EMBL" id="PRO67173.1"/>
    </source>
</evidence>
<keyword evidence="5 7" id="KW-0659">Purine metabolism</keyword>
<dbReference type="Gene3D" id="2.60.40.180">
    <property type="entry name" value="Transthyretin/hydroxyisourate hydrolase domain"/>
    <property type="match status" value="1"/>
</dbReference>
<accession>A0A2P6MLM5</accession>
<dbReference type="Pfam" id="PF00576">
    <property type="entry name" value="Transthyretin"/>
    <property type="match status" value="1"/>
</dbReference>
<comment type="subunit">
    <text evidence="4 7">Homotetramer.</text>
</comment>
<dbReference type="EC" id="3.5.2.17" evidence="7"/>
<dbReference type="CDD" id="cd05822">
    <property type="entry name" value="TLP_HIUase"/>
    <property type="match status" value="1"/>
</dbReference>
<dbReference type="Proteomes" id="UP000243650">
    <property type="component" value="Unassembled WGS sequence"/>
</dbReference>
<evidence type="ECO:0000256" key="3">
    <source>
        <dbReference type="ARBA" id="ARBA00009850"/>
    </source>
</evidence>
<comment type="function">
    <text evidence="2">Catalyzes the hydrolysis of 5-hydroxyisourate (HIU) to 2-oxo-4-hydroxy-4-carboxy-5-ureidoimidazoline (OHCU).</text>
</comment>
<reference evidence="9 10" key="1">
    <citation type="submission" date="2018-03" db="EMBL/GenBank/DDBJ databases">
        <title>Bacillus urumqiensis sp. nov., a moderately haloalkaliphilic bacterium isolated from a salt lake.</title>
        <authorList>
            <person name="Zhao B."/>
            <person name="Liao Z."/>
        </authorList>
    </citation>
    <scope>NUCLEOTIDE SEQUENCE [LARGE SCALE GENOMIC DNA]</scope>
    <source>
        <strain evidence="9 10">BZ-SZ-XJ18</strain>
    </source>
</reference>
<dbReference type="InterPro" id="IPR036817">
    <property type="entry name" value="Transthyretin/HIU_hydrolase_sf"/>
</dbReference>
<gene>
    <name evidence="9" type="primary">uraH</name>
    <name evidence="9" type="ORF">C6I21_01030</name>
</gene>
<dbReference type="GO" id="GO:0033971">
    <property type="term" value="F:hydroxyisourate hydrolase activity"/>
    <property type="evidence" value="ECO:0007669"/>
    <property type="project" value="UniProtKB-EC"/>
</dbReference>
<dbReference type="InterPro" id="IPR023418">
    <property type="entry name" value="Thyroxine_BS"/>
</dbReference>
<evidence type="ECO:0000256" key="1">
    <source>
        <dbReference type="ARBA" id="ARBA00001043"/>
    </source>
</evidence>
<proteinExistence type="inferred from homology"/>
<dbReference type="InterPro" id="IPR014306">
    <property type="entry name" value="Hydroxyisourate_hydrolase"/>
</dbReference>
<evidence type="ECO:0000259" key="8">
    <source>
        <dbReference type="Pfam" id="PF00576"/>
    </source>
</evidence>
<comment type="catalytic activity">
    <reaction evidence="1 7">
        <text>5-hydroxyisourate + H2O = 5-hydroxy-2-oxo-4-ureido-2,5-dihydro-1H-imidazole-5-carboxylate + H(+)</text>
        <dbReference type="Rhea" id="RHEA:23736"/>
        <dbReference type="ChEBI" id="CHEBI:15377"/>
        <dbReference type="ChEBI" id="CHEBI:15378"/>
        <dbReference type="ChEBI" id="CHEBI:18072"/>
        <dbReference type="ChEBI" id="CHEBI:58639"/>
        <dbReference type="EC" id="3.5.2.17"/>
    </reaction>
</comment>
<evidence type="ECO:0000256" key="2">
    <source>
        <dbReference type="ARBA" id="ARBA00002704"/>
    </source>
</evidence>
<keyword evidence="6 7" id="KW-0378">Hydrolase</keyword>
<evidence type="ECO:0000256" key="5">
    <source>
        <dbReference type="ARBA" id="ARBA00022631"/>
    </source>
</evidence>
<sequence length="120" mass="13724">MSGKLTTHVLDTSIGRPAEGLLVELWRYEPSYGEFQKMCEGELNEDGRFDKPLLEGETFKKGRYELLFHVHTYFEKQGLDQSEPPFYNVVPVSFGIAHQNEHYHVPLLIAPGGYSTYRGS</sequence>
<dbReference type="OrthoDB" id="9792386at2"/>
<protein>
    <recommendedName>
        <fullName evidence="7">5-hydroxyisourate hydrolase</fullName>
        <shortName evidence="7">HIU hydrolase</shortName>
        <shortName evidence="7">HIUHase</shortName>
        <ecNumber evidence="7">3.5.2.17</ecNumber>
    </recommendedName>
</protein>
<evidence type="ECO:0000256" key="7">
    <source>
        <dbReference type="RuleBase" id="RU361270"/>
    </source>
</evidence>
<evidence type="ECO:0000256" key="6">
    <source>
        <dbReference type="ARBA" id="ARBA00022801"/>
    </source>
</evidence>
<dbReference type="SUPFAM" id="SSF49472">
    <property type="entry name" value="Transthyretin (synonym: prealbumin)"/>
    <property type="match status" value="1"/>
</dbReference>
<comment type="caution">
    <text evidence="9">The sequence shown here is derived from an EMBL/GenBank/DDBJ whole genome shotgun (WGS) entry which is preliminary data.</text>
</comment>
<organism evidence="9 10">
    <name type="scientific">Alkalicoccus urumqiensis</name>
    <name type="common">Bacillus urumqiensis</name>
    <dbReference type="NCBI Taxonomy" id="1548213"/>
    <lineage>
        <taxon>Bacteria</taxon>
        <taxon>Bacillati</taxon>
        <taxon>Bacillota</taxon>
        <taxon>Bacilli</taxon>
        <taxon>Bacillales</taxon>
        <taxon>Bacillaceae</taxon>
        <taxon>Alkalicoccus</taxon>
    </lineage>
</organism>
<keyword evidence="10" id="KW-1185">Reference proteome</keyword>
<dbReference type="InterPro" id="IPR023416">
    <property type="entry name" value="Transthyretin/HIU_hydrolase_d"/>
</dbReference>
<evidence type="ECO:0000256" key="4">
    <source>
        <dbReference type="ARBA" id="ARBA00011881"/>
    </source>
</evidence>
<dbReference type="PROSITE" id="PS00769">
    <property type="entry name" value="TRANSTHYRETIN_2"/>
    <property type="match status" value="1"/>
</dbReference>
<dbReference type="PANTHER" id="PTHR10395">
    <property type="entry name" value="URICASE AND TRANSTHYRETIN-RELATED"/>
    <property type="match status" value="1"/>
</dbReference>
<dbReference type="PROSITE" id="PS00768">
    <property type="entry name" value="TRANSTHYRETIN_1"/>
    <property type="match status" value="1"/>
</dbReference>
<evidence type="ECO:0000313" key="10">
    <source>
        <dbReference type="Proteomes" id="UP000243650"/>
    </source>
</evidence>
<comment type="similarity">
    <text evidence="3 7">Belongs to the transthyretin family. 5-hydroxyisourate hydrolase subfamily.</text>
</comment>
<dbReference type="AlphaFoldDB" id="A0A2P6MLM5"/>
<dbReference type="GO" id="GO:0006144">
    <property type="term" value="P:purine nucleobase metabolic process"/>
    <property type="evidence" value="ECO:0007669"/>
    <property type="project" value="UniProtKB-KW"/>
</dbReference>
<dbReference type="NCBIfam" id="TIGR02962">
    <property type="entry name" value="hdxy_isourate"/>
    <property type="match status" value="1"/>
</dbReference>
<dbReference type="InterPro" id="IPR023419">
    <property type="entry name" value="Transthyretin_CS"/>
</dbReference>
<dbReference type="RefSeq" id="WP_105957558.1">
    <property type="nucleotide sequence ID" value="NZ_PVNS01000001.1"/>
</dbReference>
<dbReference type="PANTHER" id="PTHR10395:SF7">
    <property type="entry name" value="5-HYDROXYISOURATE HYDROLASE"/>
    <property type="match status" value="1"/>
</dbReference>
<name>A0A2P6MLM5_ALKUR</name>